<keyword evidence="4" id="KW-1185">Reference proteome</keyword>
<organism evidence="3 4">
    <name type="scientific">Pseudidiomarina aestuarii</name>
    <dbReference type="NCBI Taxonomy" id="624146"/>
    <lineage>
        <taxon>Bacteria</taxon>
        <taxon>Pseudomonadati</taxon>
        <taxon>Pseudomonadota</taxon>
        <taxon>Gammaproteobacteria</taxon>
        <taxon>Alteromonadales</taxon>
        <taxon>Idiomarinaceae</taxon>
        <taxon>Pseudidiomarina</taxon>
    </lineage>
</organism>
<dbReference type="Proteomes" id="UP000287766">
    <property type="component" value="Unassembled WGS sequence"/>
</dbReference>
<keyword evidence="2 3" id="KW-0808">Transferase</keyword>
<dbReference type="CDD" id="cd06533">
    <property type="entry name" value="Glyco_transf_WecG_TagA"/>
    <property type="match status" value="1"/>
</dbReference>
<protein>
    <submittedName>
        <fullName evidence="3">Glycosyltransferase</fullName>
    </submittedName>
</protein>
<sequence>MAEVVVGGIGVTPFQSMDQAVAHVLRDGDVQPGFGIAINPEKVIMAMRDTVLREQLNSGTLRFADGMGVVKTIRSKGVPNTRIPGVEFWHALMAGAATCGARVMVIGARPEVNAETAERLRAMGVNVVAAVDGYYKDEADLVAVLLEARPQLVSVAMGSPRQEQLIARLRAVYPDAFYQGVGGTYDVFTGRVKRAPAFFCKLHLEWFYRLCAQPSRIFRQMNLVRYLWLHLRGRL</sequence>
<gene>
    <name evidence="3" type="ORF">CWE22_05620</name>
</gene>
<dbReference type="RefSeq" id="WP_169930370.1">
    <property type="nucleotide sequence ID" value="NZ_PIPR01000001.1"/>
</dbReference>
<comment type="caution">
    <text evidence="3">The sequence shown here is derived from an EMBL/GenBank/DDBJ whole genome shotgun (WGS) entry which is preliminary data.</text>
</comment>
<dbReference type="EMBL" id="PIPR01000001">
    <property type="protein sequence ID" value="RUO42317.1"/>
    <property type="molecule type" value="Genomic_DNA"/>
</dbReference>
<evidence type="ECO:0000256" key="2">
    <source>
        <dbReference type="ARBA" id="ARBA00022679"/>
    </source>
</evidence>
<reference evidence="4" key="1">
    <citation type="journal article" date="2018" name="Front. Microbiol.">
        <title>Genome-Based Analysis Reveals the Taxonomy and Diversity of the Family Idiomarinaceae.</title>
        <authorList>
            <person name="Liu Y."/>
            <person name="Lai Q."/>
            <person name="Shao Z."/>
        </authorList>
    </citation>
    <scope>NUCLEOTIDE SEQUENCE [LARGE SCALE GENOMIC DNA]</scope>
    <source>
        <strain evidence="4">KYW314</strain>
    </source>
</reference>
<dbReference type="GO" id="GO:0016758">
    <property type="term" value="F:hexosyltransferase activity"/>
    <property type="evidence" value="ECO:0007669"/>
    <property type="project" value="TreeGrafter"/>
</dbReference>
<dbReference type="Pfam" id="PF03808">
    <property type="entry name" value="Glyco_tran_WecG"/>
    <property type="match status" value="1"/>
</dbReference>
<dbReference type="NCBIfam" id="TIGR00696">
    <property type="entry name" value="wecG_tagA_cpsF"/>
    <property type="match status" value="1"/>
</dbReference>
<dbReference type="PANTHER" id="PTHR34136:SF1">
    <property type="entry name" value="UDP-N-ACETYL-D-MANNOSAMINURONIC ACID TRANSFERASE"/>
    <property type="match status" value="1"/>
</dbReference>
<keyword evidence="1" id="KW-0328">Glycosyltransferase</keyword>
<accession>A0A7Z6ZW19</accession>
<proteinExistence type="predicted"/>
<dbReference type="InterPro" id="IPR004629">
    <property type="entry name" value="WecG_TagA_CpsF"/>
</dbReference>
<dbReference type="AlphaFoldDB" id="A0A7Z6ZW19"/>
<name>A0A7Z6ZW19_9GAMM</name>
<dbReference type="PANTHER" id="PTHR34136">
    <property type="match status" value="1"/>
</dbReference>
<evidence type="ECO:0000313" key="3">
    <source>
        <dbReference type="EMBL" id="RUO42317.1"/>
    </source>
</evidence>
<evidence type="ECO:0000256" key="1">
    <source>
        <dbReference type="ARBA" id="ARBA00022676"/>
    </source>
</evidence>
<evidence type="ECO:0000313" key="4">
    <source>
        <dbReference type="Proteomes" id="UP000287766"/>
    </source>
</evidence>